<reference evidence="4" key="1">
    <citation type="submission" date="2025-08" db="UniProtKB">
        <authorList>
            <consortium name="RefSeq"/>
        </authorList>
    </citation>
    <scope>IDENTIFICATION</scope>
</reference>
<keyword evidence="3" id="KW-1185">Reference proteome</keyword>
<gene>
    <name evidence="4" type="primary">CWC25</name>
</gene>
<feature type="compositionally biased region" description="Polar residues" evidence="2">
    <location>
        <begin position="52"/>
        <end position="63"/>
    </location>
</feature>
<protein>
    <submittedName>
        <fullName evidence="4">Pre-mRNA-splicing factor CWC25 homolog</fullName>
    </submittedName>
</protein>
<evidence type="ECO:0000313" key="4">
    <source>
        <dbReference type="RefSeq" id="XP_033773455.1"/>
    </source>
</evidence>
<dbReference type="PANTHER" id="PTHR16196:SF0">
    <property type="entry name" value="PRE-MRNA-SPLICING FACTOR CWC25 HOMOLOG"/>
    <property type="match status" value="1"/>
</dbReference>
<feature type="compositionally biased region" description="Basic residues" evidence="2">
    <location>
        <begin position="87"/>
        <end position="97"/>
    </location>
</feature>
<proteinExistence type="inferred from homology"/>
<dbReference type="GO" id="GO:0000398">
    <property type="term" value="P:mRNA splicing, via spliceosome"/>
    <property type="evidence" value="ECO:0007669"/>
    <property type="project" value="TreeGrafter"/>
</dbReference>
<dbReference type="InterPro" id="IPR051376">
    <property type="entry name" value="CWC25_splicing_factor"/>
</dbReference>
<evidence type="ECO:0000256" key="2">
    <source>
        <dbReference type="SAM" id="MobiDB-lite"/>
    </source>
</evidence>
<feature type="compositionally biased region" description="Polar residues" evidence="2">
    <location>
        <begin position="206"/>
        <end position="222"/>
    </location>
</feature>
<dbReference type="Proteomes" id="UP000515159">
    <property type="component" value="Chromosome 13"/>
</dbReference>
<dbReference type="GeneID" id="117347134"/>
<dbReference type="KEGG" id="gsh:117347134"/>
<evidence type="ECO:0000256" key="1">
    <source>
        <dbReference type="ARBA" id="ARBA00006695"/>
    </source>
</evidence>
<organism evidence="3 4">
    <name type="scientific">Geotrypetes seraphini</name>
    <name type="common">Gaboon caecilian</name>
    <name type="synonym">Caecilia seraphini</name>
    <dbReference type="NCBI Taxonomy" id="260995"/>
    <lineage>
        <taxon>Eukaryota</taxon>
        <taxon>Metazoa</taxon>
        <taxon>Chordata</taxon>
        <taxon>Craniata</taxon>
        <taxon>Vertebrata</taxon>
        <taxon>Euteleostomi</taxon>
        <taxon>Amphibia</taxon>
        <taxon>Gymnophiona</taxon>
        <taxon>Geotrypetes</taxon>
    </lineage>
</organism>
<feature type="compositionally biased region" description="Basic and acidic residues" evidence="2">
    <location>
        <begin position="162"/>
        <end position="176"/>
    </location>
</feature>
<sequence length="222" mass="26440">MASTVHVTPLARLHLQLSQWTLASQWRQDRDPINRHVKFQTSERNRQFPDSAGNNQGKVAQNQRNRSRSRSVSKSPPHYSLTQDRRARSRSPPRHSKQYNSSVDRREKTRPKSPSPEKDGYRRQHASGYTRKLSLEELEHKRQEMMQDAKWREKDRINNIRKYKQEEDKERDLEKRNSKKRKFIHDMKLDSAASSSLEDRVKRNIHSIQRTSSALEKSFIQR</sequence>
<dbReference type="PANTHER" id="PTHR16196">
    <property type="entry name" value="CELL CYCLE CONTROL PROTEIN CWF25"/>
    <property type="match status" value="1"/>
</dbReference>
<evidence type="ECO:0000313" key="3">
    <source>
        <dbReference type="Proteomes" id="UP000515159"/>
    </source>
</evidence>
<feature type="region of interest" description="Disordered" evidence="2">
    <location>
        <begin position="39"/>
        <end position="131"/>
    </location>
</feature>
<dbReference type="InParanoid" id="A0A6P8NXE1"/>
<dbReference type="RefSeq" id="XP_033773455.1">
    <property type="nucleotide sequence ID" value="XM_033917564.1"/>
</dbReference>
<accession>A0A6P8NXE1</accession>
<comment type="similarity">
    <text evidence="1">Belongs to the CWC25 family.</text>
</comment>
<feature type="region of interest" description="Disordered" evidence="2">
    <location>
        <begin position="162"/>
        <end position="222"/>
    </location>
</feature>
<dbReference type="OrthoDB" id="21123at2759"/>
<dbReference type="AlphaFoldDB" id="A0A6P8NXE1"/>
<dbReference type="CTD" id="54883"/>
<dbReference type="GO" id="GO:0005684">
    <property type="term" value="C:U2-type spliceosomal complex"/>
    <property type="evidence" value="ECO:0007669"/>
    <property type="project" value="TreeGrafter"/>
</dbReference>
<name>A0A6P8NXE1_GEOSA</name>